<dbReference type="SUPFAM" id="SSF49503">
    <property type="entry name" value="Cupredoxins"/>
    <property type="match status" value="1"/>
</dbReference>
<gene>
    <name evidence="2" type="ORF">A3E29_02495</name>
</gene>
<sequence>MLNIFKQFVEEFRQLAFWKKVLFLVMFLMVGGYPLVHAGIIKLPPAKAYDCLGVVNSQTLTVVMNDGKFDPASLAAAVCDHLVFRNDDSVLRWPAVGPHPTHSSYPGFDAGRGLHQGESFEFVLNRPGQYNFHDHLADEMVGTVIIEKPSSK</sequence>
<feature type="transmembrane region" description="Helical" evidence="1">
    <location>
        <begin position="21"/>
        <end position="41"/>
    </location>
</feature>
<keyword evidence="1" id="KW-0472">Membrane</keyword>
<protein>
    <recommendedName>
        <fullName evidence="4">EfeO-type cupredoxin-like domain-containing protein</fullName>
    </recommendedName>
</protein>
<dbReference type="InterPro" id="IPR008972">
    <property type="entry name" value="Cupredoxin"/>
</dbReference>
<dbReference type="Proteomes" id="UP000177682">
    <property type="component" value="Unassembled WGS sequence"/>
</dbReference>
<dbReference type="AlphaFoldDB" id="A0A1F5PJ26"/>
<evidence type="ECO:0000313" key="3">
    <source>
        <dbReference type="Proteomes" id="UP000177682"/>
    </source>
</evidence>
<organism evidence="2 3">
    <name type="scientific">Candidatus Doudnabacteria bacterium RIFCSPHIGHO2_12_FULL_48_16</name>
    <dbReference type="NCBI Taxonomy" id="1817838"/>
    <lineage>
        <taxon>Bacteria</taxon>
        <taxon>Candidatus Doudnaibacteriota</taxon>
    </lineage>
</organism>
<keyword evidence="1" id="KW-1133">Transmembrane helix</keyword>
<name>A0A1F5PJ26_9BACT</name>
<comment type="caution">
    <text evidence="2">The sequence shown here is derived from an EMBL/GenBank/DDBJ whole genome shotgun (WGS) entry which is preliminary data.</text>
</comment>
<proteinExistence type="predicted"/>
<accession>A0A1F5PJ26</accession>
<dbReference type="EMBL" id="MFEY01000007">
    <property type="protein sequence ID" value="OGE89958.1"/>
    <property type="molecule type" value="Genomic_DNA"/>
</dbReference>
<evidence type="ECO:0000256" key="1">
    <source>
        <dbReference type="SAM" id="Phobius"/>
    </source>
</evidence>
<reference evidence="2 3" key="1">
    <citation type="journal article" date="2016" name="Nat. Commun.">
        <title>Thousands of microbial genomes shed light on interconnected biogeochemical processes in an aquifer system.</title>
        <authorList>
            <person name="Anantharaman K."/>
            <person name="Brown C.T."/>
            <person name="Hug L.A."/>
            <person name="Sharon I."/>
            <person name="Castelle C.J."/>
            <person name="Probst A.J."/>
            <person name="Thomas B.C."/>
            <person name="Singh A."/>
            <person name="Wilkins M.J."/>
            <person name="Karaoz U."/>
            <person name="Brodie E.L."/>
            <person name="Williams K.H."/>
            <person name="Hubbard S.S."/>
            <person name="Banfield J.F."/>
        </authorList>
    </citation>
    <scope>NUCLEOTIDE SEQUENCE [LARGE SCALE GENOMIC DNA]</scope>
</reference>
<dbReference type="Gene3D" id="2.60.40.420">
    <property type="entry name" value="Cupredoxins - blue copper proteins"/>
    <property type="match status" value="1"/>
</dbReference>
<evidence type="ECO:0008006" key="4">
    <source>
        <dbReference type="Google" id="ProtNLM"/>
    </source>
</evidence>
<evidence type="ECO:0000313" key="2">
    <source>
        <dbReference type="EMBL" id="OGE89958.1"/>
    </source>
</evidence>
<keyword evidence="1" id="KW-0812">Transmembrane</keyword>